<gene>
    <name evidence="2" type="ORF">M011DRAFT_306128</name>
</gene>
<evidence type="ECO:0000256" key="1">
    <source>
        <dbReference type="SAM" id="MobiDB-lite"/>
    </source>
</evidence>
<feature type="region of interest" description="Disordered" evidence="1">
    <location>
        <begin position="1"/>
        <end position="75"/>
    </location>
</feature>
<name>A0A6A6VHS4_9PLEO</name>
<evidence type="ECO:0000313" key="3">
    <source>
        <dbReference type="Proteomes" id="UP000799440"/>
    </source>
</evidence>
<feature type="compositionally biased region" description="Low complexity" evidence="1">
    <location>
        <begin position="42"/>
        <end position="54"/>
    </location>
</feature>
<reference evidence="2" key="1">
    <citation type="journal article" date="2020" name="Stud. Mycol.">
        <title>101 Dothideomycetes genomes: a test case for predicting lifestyles and emergence of pathogens.</title>
        <authorList>
            <person name="Haridas S."/>
            <person name="Albert R."/>
            <person name="Binder M."/>
            <person name="Bloem J."/>
            <person name="Labutti K."/>
            <person name="Salamov A."/>
            <person name="Andreopoulos B."/>
            <person name="Baker S."/>
            <person name="Barry K."/>
            <person name="Bills G."/>
            <person name="Bluhm B."/>
            <person name="Cannon C."/>
            <person name="Castanera R."/>
            <person name="Culley D."/>
            <person name="Daum C."/>
            <person name="Ezra D."/>
            <person name="Gonzalez J."/>
            <person name="Henrissat B."/>
            <person name="Kuo A."/>
            <person name="Liang C."/>
            <person name="Lipzen A."/>
            <person name="Lutzoni F."/>
            <person name="Magnuson J."/>
            <person name="Mondo S."/>
            <person name="Nolan M."/>
            <person name="Ohm R."/>
            <person name="Pangilinan J."/>
            <person name="Park H.-J."/>
            <person name="Ramirez L."/>
            <person name="Alfaro M."/>
            <person name="Sun H."/>
            <person name="Tritt A."/>
            <person name="Yoshinaga Y."/>
            <person name="Zwiers L.-H."/>
            <person name="Turgeon B."/>
            <person name="Goodwin S."/>
            <person name="Spatafora J."/>
            <person name="Crous P."/>
            <person name="Grigoriev I."/>
        </authorList>
    </citation>
    <scope>NUCLEOTIDE SEQUENCE</scope>
    <source>
        <strain evidence="2">CBS 119925</strain>
    </source>
</reference>
<protein>
    <submittedName>
        <fullName evidence="2">Uncharacterized protein</fullName>
    </submittedName>
</protein>
<sequence>MDNSASPNDRDTVNIPMTDPPNVMSEAPDISTPSTGEKRAASSSPPNSPCGSPGTKKRRRAVNTAERDATPDEPLEVVEGDLEPVKPPKRVKVLWKHDCKAPWAQEFWEHLVENGMDTD</sequence>
<accession>A0A6A6VHS4</accession>
<proteinExistence type="predicted"/>
<dbReference type="EMBL" id="MU006566">
    <property type="protein sequence ID" value="KAF2749376.1"/>
    <property type="molecule type" value="Genomic_DNA"/>
</dbReference>
<evidence type="ECO:0000313" key="2">
    <source>
        <dbReference type="EMBL" id="KAF2749376.1"/>
    </source>
</evidence>
<keyword evidence="3" id="KW-1185">Reference proteome</keyword>
<dbReference type="AlphaFoldDB" id="A0A6A6VHS4"/>
<dbReference type="Proteomes" id="UP000799440">
    <property type="component" value="Unassembled WGS sequence"/>
</dbReference>
<organism evidence="2 3">
    <name type="scientific">Sporormia fimetaria CBS 119925</name>
    <dbReference type="NCBI Taxonomy" id="1340428"/>
    <lineage>
        <taxon>Eukaryota</taxon>
        <taxon>Fungi</taxon>
        <taxon>Dikarya</taxon>
        <taxon>Ascomycota</taxon>
        <taxon>Pezizomycotina</taxon>
        <taxon>Dothideomycetes</taxon>
        <taxon>Pleosporomycetidae</taxon>
        <taxon>Pleosporales</taxon>
        <taxon>Sporormiaceae</taxon>
        <taxon>Sporormia</taxon>
    </lineage>
</organism>